<evidence type="ECO:0000313" key="6">
    <source>
        <dbReference type="EMBL" id="RKO84194.1"/>
    </source>
</evidence>
<dbReference type="InterPro" id="IPR000805">
    <property type="entry name" value="Glyco_hydro_26"/>
</dbReference>
<evidence type="ECO:0000313" key="7">
    <source>
        <dbReference type="Proteomes" id="UP000269721"/>
    </source>
</evidence>
<accession>A0A4P9VWW4</accession>
<dbReference type="InterPro" id="IPR022790">
    <property type="entry name" value="GH26_dom"/>
</dbReference>
<dbReference type="GO" id="GO:0006080">
    <property type="term" value="P:substituted mannan metabolic process"/>
    <property type="evidence" value="ECO:0007669"/>
    <property type="project" value="InterPro"/>
</dbReference>
<protein>
    <recommendedName>
        <fullName evidence="5">GH26 domain-containing protein</fullName>
    </recommendedName>
</protein>
<reference evidence="7" key="1">
    <citation type="journal article" date="2018" name="Nat. Microbiol.">
        <title>Leveraging single-cell genomics to expand the fungal tree of life.</title>
        <authorList>
            <person name="Ahrendt S.R."/>
            <person name="Quandt C.A."/>
            <person name="Ciobanu D."/>
            <person name="Clum A."/>
            <person name="Salamov A."/>
            <person name="Andreopoulos B."/>
            <person name="Cheng J.F."/>
            <person name="Woyke T."/>
            <person name="Pelin A."/>
            <person name="Henrissat B."/>
            <person name="Reynolds N.K."/>
            <person name="Benny G.L."/>
            <person name="Smith M.E."/>
            <person name="James T.Y."/>
            <person name="Grigoriev I.V."/>
        </authorList>
    </citation>
    <scope>NUCLEOTIDE SEQUENCE [LARGE SCALE GENOMIC DNA]</scope>
</reference>
<keyword evidence="2" id="KW-0378">Hydrolase</keyword>
<dbReference type="Gene3D" id="3.20.20.80">
    <property type="entry name" value="Glycosidases"/>
    <property type="match status" value="1"/>
</dbReference>
<gene>
    <name evidence="6" type="ORF">BDK51DRAFT_6501</name>
</gene>
<comment type="similarity">
    <text evidence="1 4">Belongs to the glycosyl hydrolase 26 family.</text>
</comment>
<dbReference type="PANTHER" id="PTHR40079">
    <property type="entry name" value="MANNAN ENDO-1,4-BETA-MANNOSIDASE E-RELATED"/>
    <property type="match status" value="1"/>
</dbReference>
<sequence length="111" mass="11871">MNGNWDPWGQKPVHYVALWKSVVNAVRAIPGAAKKVAFLWAPNINPPIEGYPFGGLGDAPFTSAARTSSVAIDPTEFAALDTNGDGIFDNGDDPYSPYFPGPEYVDWVGAS</sequence>
<evidence type="ECO:0000256" key="1">
    <source>
        <dbReference type="ARBA" id="ARBA00007754"/>
    </source>
</evidence>
<comment type="caution">
    <text evidence="4">Lacks conserved residue(s) required for the propagation of feature annotation.</text>
</comment>
<dbReference type="PROSITE" id="PS51764">
    <property type="entry name" value="GH26"/>
    <property type="match status" value="1"/>
</dbReference>
<dbReference type="SUPFAM" id="SSF51445">
    <property type="entry name" value="(Trans)glycosidases"/>
    <property type="match status" value="1"/>
</dbReference>
<feature type="domain" description="GH26" evidence="5">
    <location>
        <begin position="1"/>
        <end position="111"/>
    </location>
</feature>
<dbReference type="GO" id="GO:0016985">
    <property type="term" value="F:mannan endo-1,4-beta-mannosidase activity"/>
    <property type="evidence" value="ECO:0007669"/>
    <property type="project" value="InterPro"/>
</dbReference>
<evidence type="ECO:0000256" key="2">
    <source>
        <dbReference type="ARBA" id="ARBA00022801"/>
    </source>
</evidence>
<evidence type="ECO:0000256" key="3">
    <source>
        <dbReference type="ARBA" id="ARBA00023295"/>
    </source>
</evidence>
<organism evidence="6 7">
    <name type="scientific">Blyttiomyces helicus</name>
    <dbReference type="NCBI Taxonomy" id="388810"/>
    <lineage>
        <taxon>Eukaryota</taxon>
        <taxon>Fungi</taxon>
        <taxon>Fungi incertae sedis</taxon>
        <taxon>Chytridiomycota</taxon>
        <taxon>Chytridiomycota incertae sedis</taxon>
        <taxon>Chytridiomycetes</taxon>
        <taxon>Chytridiomycetes incertae sedis</taxon>
        <taxon>Blyttiomyces</taxon>
    </lineage>
</organism>
<evidence type="ECO:0000256" key="4">
    <source>
        <dbReference type="PROSITE-ProRule" id="PRU01100"/>
    </source>
</evidence>
<dbReference type="InterPro" id="IPR017853">
    <property type="entry name" value="GH"/>
</dbReference>
<dbReference type="EMBL" id="ML000382">
    <property type="protein sequence ID" value="RKO84194.1"/>
    <property type="molecule type" value="Genomic_DNA"/>
</dbReference>
<dbReference type="OrthoDB" id="428177at2759"/>
<proteinExistence type="inferred from homology"/>
<name>A0A4P9VWW4_9FUNG</name>
<dbReference type="PANTHER" id="PTHR40079:SF4">
    <property type="entry name" value="GH26 DOMAIN-CONTAINING PROTEIN-RELATED"/>
    <property type="match status" value="1"/>
</dbReference>
<evidence type="ECO:0000259" key="5">
    <source>
        <dbReference type="PROSITE" id="PS51764"/>
    </source>
</evidence>
<feature type="non-terminal residue" evidence="6">
    <location>
        <position position="111"/>
    </location>
</feature>
<keyword evidence="3" id="KW-0326">Glycosidase</keyword>
<keyword evidence="7" id="KW-1185">Reference proteome</keyword>
<dbReference type="AlphaFoldDB" id="A0A4P9VWW4"/>
<dbReference type="Proteomes" id="UP000269721">
    <property type="component" value="Unassembled WGS sequence"/>
</dbReference>